<dbReference type="AlphaFoldDB" id="A0A645FA61"/>
<dbReference type="EMBL" id="VSSQ01056983">
    <property type="protein sequence ID" value="MPN10800.1"/>
    <property type="molecule type" value="Genomic_DNA"/>
</dbReference>
<sequence>MTKITDLKLSELLKNSISGNNDLFEDLYGDDWEINRTDNLFSDMLVNGKDIIFDFTFIDKLETASYYEGNKVDDGRGNMNATVELVIEIAEVSKDLYQYVISGYKSEGSYDTPFIEPVQVHSNIVNGIGILGSCNTYRFISGFDTNYIPERWEVI</sequence>
<organism evidence="1">
    <name type="scientific">bioreactor metagenome</name>
    <dbReference type="NCBI Taxonomy" id="1076179"/>
    <lineage>
        <taxon>unclassified sequences</taxon>
        <taxon>metagenomes</taxon>
        <taxon>ecological metagenomes</taxon>
    </lineage>
</organism>
<comment type="caution">
    <text evidence="1">The sequence shown here is derived from an EMBL/GenBank/DDBJ whole genome shotgun (WGS) entry which is preliminary data.</text>
</comment>
<reference evidence="1" key="1">
    <citation type="submission" date="2019-08" db="EMBL/GenBank/DDBJ databases">
        <authorList>
            <person name="Kucharzyk K."/>
            <person name="Murdoch R.W."/>
            <person name="Higgins S."/>
            <person name="Loffler F."/>
        </authorList>
    </citation>
    <scope>NUCLEOTIDE SEQUENCE</scope>
</reference>
<gene>
    <name evidence="1" type="ORF">SDC9_158097</name>
</gene>
<evidence type="ECO:0000313" key="1">
    <source>
        <dbReference type="EMBL" id="MPN10800.1"/>
    </source>
</evidence>
<name>A0A645FA61_9ZZZZ</name>
<proteinExistence type="predicted"/>
<protein>
    <submittedName>
        <fullName evidence="1">Uncharacterized protein</fullName>
    </submittedName>
</protein>
<accession>A0A645FA61</accession>